<evidence type="ECO:0000256" key="1">
    <source>
        <dbReference type="ARBA" id="ARBA00004651"/>
    </source>
</evidence>
<feature type="transmembrane region" description="Helical" evidence="7">
    <location>
        <begin position="268"/>
        <end position="289"/>
    </location>
</feature>
<keyword evidence="6 7" id="KW-0472">Membrane</keyword>
<protein>
    <submittedName>
        <fullName evidence="9">L-arabinose transport system permease protein AraQ</fullName>
    </submittedName>
</protein>
<name>A0A1E3A8N8_9FIRM</name>
<dbReference type="GO" id="GO:0055085">
    <property type="term" value="P:transmembrane transport"/>
    <property type="evidence" value="ECO:0007669"/>
    <property type="project" value="InterPro"/>
</dbReference>
<dbReference type="Proteomes" id="UP000094067">
    <property type="component" value="Unassembled WGS sequence"/>
</dbReference>
<dbReference type="InterPro" id="IPR000515">
    <property type="entry name" value="MetI-like"/>
</dbReference>
<dbReference type="Gene3D" id="1.10.3720.10">
    <property type="entry name" value="MetI-like"/>
    <property type="match status" value="1"/>
</dbReference>
<feature type="transmembrane region" description="Helical" evidence="7">
    <location>
        <begin position="213"/>
        <end position="235"/>
    </location>
</feature>
<sequence>MLGFFYGHQGKGRKLKRAAGRIFRKMRDMVIYALLVLIGLFLCSPVLLLLSGSITGDYELTQALKPALLEGSGFISWDFIPEFPTLASFRKLLFYSPQFFMLFWNSIKMVLLILAGQLLVSVPAAWAFAVYKFPFRKILFTLYIVLMLMPFQVTMLSSYLVLDRLHMLDTQGAVILPAIFSTFPVFLIYRGFRGVHPGLLEAGRMDGAGELRLFVMIGLPLGSSGILSAFVLGFLEYWNMIEQPLTFLKNKALWPLSLYLPEIGLNQAGFAFAASVVTLIPALFIFLLGQDYLEQGIAMSGLKE</sequence>
<evidence type="ECO:0000256" key="3">
    <source>
        <dbReference type="ARBA" id="ARBA00022475"/>
    </source>
</evidence>
<proteinExistence type="inferred from homology"/>
<evidence type="ECO:0000256" key="6">
    <source>
        <dbReference type="ARBA" id="ARBA00023136"/>
    </source>
</evidence>
<reference evidence="9 10" key="1">
    <citation type="submission" date="2016-07" db="EMBL/GenBank/DDBJ databases">
        <title>Characterization of isolates of Eisenbergiella tayi derived from blood cultures, using whole genome sequencing.</title>
        <authorList>
            <person name="Burdz T."/>
            <person name="Wiebe D."/>
            <person name="Huynh C."/>
            <person name="Bernard K."/>
        </authorList>
    </citation>
    <scope>NUCLEOTIDE SEQUENCE [LARGE SCALE GENOMIC DNA]</scope>
    <source>
        <strain evidence="9 10">NML 110608</strain>
    </source>
</reference>
<evidence type="ECO:0000259" key="8">
    <source>
        <dbReference type="PROSITE" id="PS50928"/>
    </source>
</evidence>
<gene>
    <name evidence="9" type="primary">araQ_26</name>
    <name evidence="9" type="ORF">BEI61_01006</name>
</gene>
<evidence type="ECO:0000313" key="10">
    <source>
        <dbReference type="Proteomes" id="UP000094067"/>
    </source>
</evidence>
<dbReference type="PROSITE" id="PS50928">
    <property type="entry name" value="ABC_TM1"/>
    <property type="match status" value="1"/>
</dbReference>
<dbReference type="SUPFAM" id="SSF161098">
    <property type="entry name" value="MetI-like"/>
    <property type="match status" value="1"/>
</dbReference>
<evidence type="ECO:0000256" key="2">
    <source>
        <dbReference type="ARBA" id="ARBA00022448"/>
    </source>
</evidence>
<dbReference type="PANTHER" id="PTHR43744">
    <property type="entry name" value="ABC TRANSPORTER PERMEASE PROTEIN MG189-RELATED-RELATED"/>
    <property type="match status" value="1"/>
</dbReference>
<dbReference type="InterPro" id="IPR035906">
    <property type="entry name" value="MetI-like_sf"/>
</dbReference>
<feature type="transmembrane region" description="Helical" evidence="7">
    <location>
        <begin position="30"/>
        <end position="50"/>
    </location>
</feature>
<comment type="subcellular location">
    <subcellularLocation>
        <location evidence="1 7">Cell membrane</location>
        <topology evidence="1 7">Multi-pass membrane protein</topology>
    </subcellularLocation>
</comment>
<feature type="transmembrane region" description="Helical" evidence="7">
    <location>
        <begin position="138"/>
        <end position="162"/>
    </location>
</feature>
<keyword evidence="3" id="KW-1003">Cell membrane</keyword>
<evidence type="ECO:0000256" key="7">
    <source>
        <dbReference type="RuleBase" id="RU363032"/>
    </source>
</evidence>
<keyword evidence="5 7" id="KW-1133">Transmembrane helix</keyword>
<evidence type="ECO:0000256" key="5">
    <source>
        <dbReference type="ARBA" id="ARBA00022989"/>
    </source>
</evidence>
<evidence type="ECO:0000313" key="9">
    <source>
        <dbReference type="EMBL" id="ODM05123.1"/>
    </source>
</evidence>
<dbReference type="PANTHER" id="PTHR43744:SF8">
    <property type="entry name" value="SN-GLYCEROL-3-PHOSPHATE TRANSPORT SYSTEM PERMEASE PROTEIN UGPE"/>
    <property type="match status" value="1"/>
</dbReference>
<dbReference type="PATRIC" id="fig|1432052.4.peg.1134"/>
<dbReference type="CDD" id="cd06261">
    <property type="entry name" value="TM_PBP2"/>
    <property type="match status" value="1"/>
</dbReference>
<dbReference type="AlphaFoldDB" id="A0A1E3A8N8"/>
<evidence type="ECO:0000256" key="4">
    <source>
        <dbReference type="ARBA" id="ARBA00022692"/>
    </source>
</evidence>
<feature type="domain" description="ABC transmembrane type-1" evidence="8">
    <location>
        <begin position="103"/>
        <end position="289"/>
    </location>
</feature>
<dbReference type="RefSeq" id="WP_081331063.1">
    <property type="nucleotide sequence ID" value="NZ_MCGH01000002.1"/>
</dbReference>
<comment type="similarity">
    <text evidence="7">Belongs to the binding-protein-dependent transport system permease family.</text>
</comment>
<feature type="transmembrane region" description="Helical" evidence="7">
    <location>
        <begin position="109"/>
        <end position="131"/>
    </location>
</feature>
<accession>A0A1E3A8N8</accession>
<feature type="transmembrane region" description="Helical" evidence="7">
    <location>
        <begin position="174"/>
        <end position="192"/>
    </location>
</feature>
<dbReference type="Pfam" id="PF00528">
    <property type="entry name" value="BPD_transp_1"/>
    <property type="match status" value="1"/>
</dbReference>
<keyword evidence="2 7" id="KW-0813">Transport</keyword>
<dbReference type="GO" id="GO:0005886">
    <property type="term" value="C:plasma membrane"/>
    <property type="evidence" value="ECO:0007669"/>
    <property type="project" value="UniProtKB-SubCell"/>
</dbReference>
<keyword evidence="4 7" id="KW-0812">Transmembrane</keyword>
<dbReference type="EMBL" id="MCGH01000002">
    <property type="protein sequence ID" value="ODM05123.1"/>
    <property type="molecule type" value="Genomic_DNA"/>
</dbReference>
<comment type="caution">
    <text evidence="9">The sequence shown here is derived from an EMBL/GenBank/DDBJ whole genome shotgun (WGS) entry which is preliminary data.</text>
</comment>
<organism evidence="9 10">
    <name type="scientific">Eisenbergiella tayi</name>
    <dbReference type="NCBI Taxonomy" id="1432052"/>
    <lineage>
        <taxon>Bacteria</taxon>
        <taxon>Bacillati</taxon>
        <taxon>Bacillota</taxon>
        <taxon>Clostridia</taxon>
        <taxon>Lachnospirales</taxon>
        <taxon>Lachnospiraceae</taxon>
        <taxon>Eisenbergiella</taxon>
    </lineage>
</organism>